<dbReference type="Proteomes" id="UP001165960">
    <property type="component" value="Unassembled WGS sequence"/>
</dbReference>
<evidence type="ECO:0000313" key="2">
    <source>
        <dbReference type="Proteomes" id="UP001165960"/>
    </source>
</evidence>
<keyword evidence="2" id="KW-1185">Reference proteome</keyword>
<evidence type="ECO:0000313" key="1">
    <source>
        <dbReference type="EMBL" id="KAJ9074504.1"/>
    </source>
</evidence>
<reference evidence="1" key="1">
    <citation type="submission" date="2022-04" db="EMBL/GenBank/DDBJ databases">
        <title>Genome of the entomopathogenic fungus Entomophthora muscae.</title>
        <authorList>
            <person name="Elya C."/>
            <person name="Lovett B.R."/>
            <person name="Lee E."/>
            <person name="Macias A.M."/>
            <person name="Hajek A.E."/>
            <person name="De Bivort B.L."/>
            <person name="Kasson M.T."/>
            <person name="De Fine Licht H.H."/>
            <person name="Stajich J.E."/>
        </authorList>
    </citation>
    <scope>NUCLEOTIDE SEQUENCE</scope>
    <source>
        <strain evidence="1">Berkeley</strain>
    </source>
</reference>
<protein>
    <submittedName>
        <fullName evidence="1">Uncharacterized protein</fullName>
    </submittedName>
</protein>
<sequence>MEKQKYHLFFSPSVERLAFFLKFVAFTLAPALVMVWNTSPDLQRCIPYSFHHPGSNLTQFTYKFEDIPGPAQEILAIREKVVRILSCDNLELSALESVSSAPPGLAP</sequence>
<proteinExistence type="predicted"/>
<name>A0ACC2TIT1_9FUNG</name>
<gene>
    <name evidence="1" type="ORF">DSO57_1005822</name>
</gene>
<accession>A0ACC2TIT1</accession>
<comment type="caution">
    <text evidence="1">The sequence shown here is derived from an EMBL/GenBank/DDBJ whole genome shotgun (WGS) entry which is preliminary data.</text>
</comment>
<organism evidence="1 2">
    <name type="scientific">Entomophthora muscae</name>
    <dbReference type="NCBI Taxonomy" id="34485"/>
    <lineage>
        <taxon>Eukaryota</taxon>
        <taxon>Fungi</taxon>
        <taxon>Fungi incertae sedis</taxon>
        <taxon>Zoopagomycota</taxon>
        <taxon>Entomophthoromycotina</taxon>
        <taxon>Entomophthoromycetes</taxon>
        <taxon>Entomophthorales</taxon>
        <taxon>Entomophthoraceae</taxon>
        <taxon>Entomophthora</taxon>
    </lineage>
</organism>
<dbReference type="EMBL" id="QTSX02002856">
    <property type="protein sequence ID" value="KAJ9074504.1"/>
    <property type="molecule type" value="Genomic_DNA"/>
</dbReference>